<sequence length="247" mass="29239">MCITAESLGSVELEDFMRQKLPDLLRERGEFRYEIMGILADVFASKDDLKQVLEEIRKLREDSNRRFGEMDQRFEEVNRTMNQRFEEVNRMMNQRFEEVNRRFEEMDTRFEVMYRSQREVRLEVSALGGRIGYGLEEIIRQTVEEFSGQSFKKFEHLRLRDSEGELYGIPADVEYDLYLEDSVNYVVEVKSHIKPGDVLIFHRKSLFAEKQLLKRIKPIMISASITKDAKKKCKELGIDLISRSVVD</sequence>
<evidence type="ECO:0000313" key="2">
    <source>
        <dbReference type="Proteomes" id="UP000248329"/>
    </source>
</evidence>
<protein>
    <submittedName>
        <fullName evidence="1">Uncharacterized protein</fullName>
    </submittedName>
</protein>
<accession>A0AC61KYB3</accession>
<reference evidence="1" key="1">
    <citation type="submission" date="2018-01" db="EMBL/GenBank/DDBJ databases">
        <authorList>
            <person name="Krukenberg V."/>
        </authorList>
    </citation>
    <scope>NUCLEOTIDE SEQUENCE</scope>
    <source>
        <strain evidence="1">E20ANME2</strain>
    </source>
</reference>
<proteinExistence type="predicted"/>
<gene>
    <name evidence="1" type="ORF">C4B59_16495</name>
</gene>
<dbReference type="EMBL" id="PQXF01000089">
    <property type="protein sequence ID" value="PXF56686.1"/>
    <property type="molecule type" value="Genomic_DNA"/>
</dbReference>
<evidence type="ECO:0000313" key="1">
    <source>
        <dbReference type="EMBL" id="PXF56686.1"/>
    </source>
</evidence>
<organism evidence="1 2">
    <name type="scientific">Candidatus Methanogaster sp</name>
    <dbReference type="NCBI Taxonomy" id="3386292"/>
    <lineage>
        <taxon>Archaea</taxon>
        <taxon>Methanobacteriati</taxon>
        <taxon>Methanobacteriota</taxon>
        <taxon>Stenosarchaea group</taxon>
        <taxon>Methanomicrobia</taxon>
        <taxon>Methanosarcinales</taxon>
        <taxon>ANME-2 cluster</taxon>
        <taxon>Candidatus Methanogasteraceae</taxon>
        <taxon>Candidatus Methanogaster</taxon>
    </lineage>
</organism>
<dbReference type="Proteomes" id="UP000248329">
    <property type="component" value="Unassembled WGS sequence"/>
</dbReference>
<comment type="caution">
    <text evidence="1">The sequence shown here is derived from an EMBL/GenBank/DDBJ whole genome shotgun (WGS) entry which is preliminary data.</text>
</comment>
<name>A0AC61KYB3_9EURY</name>